<proteinExistence type="inferred from homology"/>
<dbReference type="InterPro" id="IPR018485">
    <property type="entry name" value="FGGY_C"/>
</dbReference>
<dbReference type="Proteomes" id="UP000004893">
    <property type="component" value="Unassembled WGS sequence"/>
</dbReference>
<dbReference type="PANTHER" id="PTHR43095">
    <property type="entry name" value="SUGAR KINASE"/>
    <property type="match status" value="1"/>
</dbReference>
<dbReference type="Pfam" id="PF02782">
    <property type="entry name" value="FGGY_C"/>
    <property type="match status" value="1"/>
</dbReference>
<dbReference type="STRING" id="553973.CLOHYLEM_04264"/>
<dbReference type="EMBL" id="ABYI02000007">
    <property type="protein sequence ID" value="EEG75528.1"/>
    <property type="molecule type" value="Genomic_DNA"/>
</dbReference>
<sequence>MASYLMALDAGTGSVRAVLFDTAGNQIGVSQHEWEHLEDPRYPGSMDFDWNNNWALTVQCIKNVIRDTHISPSDIAAISTTCMREGIVLYDSGFREIWACANVDARSNDEVSELLSQSDTLEKEIYSVSGQTFALDAVPRILWVKNKMPELYEKTAYVSMFNDWLIYKLTGILACEPSNGCTTGIFNLATRTWDTDIARKCRIRDDIYPPVQESGTVVGHVSPGAASQTGLSECSVVVAGGGDAQLGCIGVGVVAPKQAAVFGGSFWQFEYNTDTVKTDPDCRVRVNCHAVPGIWQYEALAFYPGLVMRWYRDAFCQLEKQKAEETGKDPYYYMNIEAEKVPAGSNGMLCAFSDIMNYINWKHAAPTFTNFALDAEKFNRYTFYRAIMENSAMVTRGNMELVASVTGELPEEIIFASGASKSPLWCQILSDVLGIPVHVPKVREATALGAAILAGTGAGIYKDIRRTAEELCHIESTYYPDNSNHDTYDKLYKTWKEVYRAQLELADRKLTKNMWIAPGL</sequence>
<gene>
    <name evidence="7" type="ORF">CLOHYLEM_04264</name>
</gene>
<evidence type="ECO:0000313" key="8">
    <source>
        <dbReference type="Proteomes" id="UP000004893"/>
    </source>
</evidence>
<evidence type="ECO:0000256" key="4">
    <source>
        <dbReference type="ARBA" id="ARBA00022777"/>
    </source>
</evidence>
<evidence type="ECO:0000256" key="2">
    <source>
        <dbReference type="ARBA" id="ARBA00022490"/>
    </source>
</evidence>
<dbReference type="eggNOG" id="COG1070">
    <property type="taxonomic scope" value="Bacteria"/>
</dbReference>
<dbReference type="HOGENOM" id="CLU_009281_3_4_9"/>
<evidence type="ECO:0000256" key="1">
    <source>
        <dbReference type="ARBA" id="ARBA00009156"/>
    </source>
</evidence>
<protein>
    <submittedName>
        <fullName evidence="7">Carbohydrate kinase, FGGY family protein</fullName>
    </submittedName>
</protein>
<evidence type="ECO:0000259" key="5">
    <source>
        <dbReference type="Pfam" id="PF00370"/>
    </source>
</evidence>
<dbReference type="GO" id="GO:0005975">
    <property type="term" value="P:carbohydrate metabolic process"/>
    <property type="evidence" value="ECO:0007669"/>
    <property type="project" value="InterPro"/>
</dbReference>
<dbReference type="RefSeq" id="WP_006441596.1">
    <property type="nucleotide sequence ID" value="NZ_CP036524.1"/>
</dbReference>
<reference evidence="7" key="1">
    <citation type="submission" date="2009-02" db="EMBL/GenBank/DDBJ databases">
        <authorList>
            <person name="Fulton L."/>
            <person name="Clifton S."/>
            <person name="Fulton B."/>
            <person name="Xu J."/>
            <person name="Minx P."/>
            <person name="Pepin K.H."/>
            <person name="Johnson M."/>
            <person name="Bhonagiri V."/>
            <person name="Nash W.E."/>
            <person name="Mardis E.R."/>
            <person name="Wilson R.K."/>
        </authorList>
    </citation>
    <scope>NUCLEOTIDE SEQUENCE [LARGE SCALE GENOMIC DNA]</scope>
    <source>
        <strain evidence="7">DSM 15053</strain>
    </source>
</reference>
<keyword evidence="4 7" id="KW-0418">Kinase</keyword>
<dbReference type="AlphaFoldDB" id="C0BWT0"/>
<dbReference type="InterPro" id="IPR000577">
    <property type="entry name" value="Carb_kinase_FGGY"/>
</dbReference>
<keyword evidence="3" id="KW-0808">Transferase</keyword>
<dbReference type="InterPro" id="IPR018484">
    <property type="entry name" value="FGGY_N"/>
</dbReference>
<comment type="similarity">
    <text evidence="1">Belongs to the FGGY kinase family.</text>
</comment>
<dbReference type="SUPFAM" id="SSF53067">
    <property type="entry name" value="Actin-like ATPase domain"/>
    <property type="match status" value="2"/>
</dbReference>
<dbReference type="InterPro" id="IPR050406">
    <property type="entry name" value="FGGY_Carb_Kinase"/>
</dbReference>
<dbReference type="PANTHER" id="PTHR43095:SF5">
    <property type="entry name" value="XYLULOSE KINASE"/>
    <property type="match status" value="1"/>
</dbReference>
<dbReference type="NCBIfam" id="NF008187">
    <property type="entry name" value="PRK10939.1"/>
    <property type="match status" value="1"/>
</dbReference>
<evidence type="ECO:0000256" key="3">
    <source>
        <dbReference type="ARBA" id="ARBA00022679"/>
    </source>
</evidence>
<feature type="domain" description="Carbohydrate kinase FGGY N-terminal" evidence="5">
    <location>
        <begin position="4"/>
        <end position="250"/>
    </location>
</feature>
<dbReference type="CDD" id="cd07775">
    <property type="entry name" value="ASKHA_NBD_FGGY_AI-2K"/>
    <property type="match status" value="1"/>
</dbReference>
<comment type="caution">
    <text evidence="7">The sequence shown here is derived from an EMBL/GenBank/DDBJ whole genome shotgun (WGS) entry which is preliminary data.</text>
</comment>
<keyword evidence="2" id="KW-0963">Cytoplasm</keyword>
<dbReference type="Pfam" id="PF00370">
    <property type="entry name" value="FGGY_N"/>
    <property type="match status" value="1"/>
</dbReference>
<evidence type="ECO:0000313" key="7">
    <source>
        <dbReference type="EMBL" id="EEG75528.1"/>
    </source>
</evidence>
<dbReference type="GO" id="GO:0071518">
    <property type="term" value="F:autoinducer-2 kinase activity"/>
    <property type="evidence" value="ECO:0007669"/>
    <property type="project" value="InterPro"/>
</dbReference>
<feature type="domain" description="Carbohydrate kinase FGGY C-terminal" evidence="6">
    <location>
        <begin position="291"/>
        <end position="456"/>
    </location>
</feature>
<organism evidence="7 8">
    <name type="scientific">[Clostridium] hylemonae DSM 15053</name>
    <dbReference type="NCBI Taxonomy" id="553973"/>
    <lineage>
        <taxon>Bacteria</taxon>
        <taxon>Bacillati</taxon>
        <taxon>Bacillota</taxon>
        <taxon>Clostridia</taxon>
        <taxon>Lachnospirales</taxon>
        <taxon>Lachnospiraceae</taxon>
    </lineage>
</organism>
<dbReference type="Gene3D" id="3.30.420.40">
    <property type="match status" value="2"/>
</dbReference>
<keyword evidence="8" id="KW-1185">Reference proteome</keyword>
<name>C0BWT0_9FIRM</name>
<dbReference type="InterPro" id="IPR033676">
    <property type="entry name" value="AI-2_kinase"/>
</dbReference>
<dbReference type="OrthoDB" id="9805576at2"/>
<reference evidence="7" key="2">
    <citation type="submission" date="2013-06" db="EMBL/GenBank/DDBJ databases">
        <title>Draft genome sequence of Clostridium hylemonae (DSM 15053).</title>
        <authorList>
            <person name="Sudarsanam P."/>
            <person name="Ley R."/>
            <person name="Guruge J."/>
            <person name="Turnbaugh P.J."/>
            <person name="Mahowald M."/>
            <person name="Liep D."/>
            <person name="Gordon J."/>
        </authorList>
    </citation>
    <scope>NUCLEOTIDE SEQUENCE</scope>
    <source>
        <strain evidence="7">DSM 15053</strain>
    </source>
</reference>
<evidence type="ECO:0000259" key="6">
    <source>
        <dbReference type="Pfam" id="PF02782"/>
    </source>
</evidence>
<dbReference type="InterPro" id="IPR043129">
    <property type="entry name" value="ATPase_NBD"/>
</dbReference>
<accession>C0BWT0</accession>
<dbReference type="GO" id="GO:0009372">
    <property type="term" value="P:quorum sensing"/>
    <property type="evidence" value="ECO:0007669"/>
    <property type="project" value="InterPro"/>
</dbReference>
<dbReference type="PIRSF" id="PIRSF000538">
    <property type="entry name" value="GlpK"/>
    <property type="match status" value="1"/>
</dbReference>